<evidence type="ECO:0000256" key="6">
    <source>
        <dbReference type="ARBA" id="ARBA00022842"/>
    </source>
</evidence>
<dbReference type="Pfam" id="PF13672">
    <property type="entry name" value="PP2C_2"/>
    <property type="match status" value="1"/>
</dbReference>
<dbReference type="SUPFAM" id="SSF81606">
    <property type="entry name" value="PP2C-like"/>
    <property type="match status" value="1"/>
</dbReference>
<evidence type="ECO:0000313" key="12">
    <source>
        <dbReference type="EMBL" id="KAJ7387094.1"/>
    </source>
</evidence>
<dbReference type="InterPro" id="IPR036457">
    <property type="entry name" value="PPM-type-like_dom_sf"/>
</dbReference>
<evidence type="ECO:0000259" key="11">
    <source>
        <dbReference type="PROSITE" id="PS51746"/>
    </source>
</evidence>
<evidence type="ECO:0000256" key="9">
    <source>
        <dbReference type="ARBA" id="ARBA00048336"/>
    </source>
</evidence>
<dbReference type="PANTHER" id="PTHR12320">
    <property type="entry name" value="PROTEIN PHOSPHATASE 2C"/>
    <property type="match status" value="1"/>
</dbReference>
<dbReference type="GO" id="GO:0004722">
    <property type="term" value="F:protein serine/threonine phosphatase activity"/>
    <property type="evidence" value="ECO:0007669"/>
    <property type="project" value="UniProtKB-EC"/>
</dbReference>
<comment type="cofactor">
    <cofactor evidence="2 10">
        <name>Mg(2+)</name>
        <dbReference type="ChEBI" id="CHEBI:18420"/>
    </cofactor>
</comment>
<keyword evidence="4 10" id="KW-0479">Metal-binding</keyword>
<evidence type="ECO:0000256" key="7">
    <source>
        <dbReference type="ARBA" id="ARBA00022912"/>
    </source>
</evidence>
<feature type="domain" description="PPM-type phosphatase" evidence="11">
    <location>
        <begin position="41"/>
        <end position="296"/>
    </location>
</feature>
<dbReference type="GO" id="GO:0005739">
    <property type="term" value="C:mitochondrion"/>
    <property type="evidence" value="ECO:0007669"/>
    <property type="project" value="TreeGrafter"/>
</dbReference>
<evidence type="ECO:0000256" key="3">
    <source>
        <dbReference type="ARBA" id="ARBA00006702"/>
    </source>
</evidence>
<evidence type="ECO:0000313" key="13">
    <source>
        <dbReference type="Proteomes" id="UP001163046"/>
    </source>
</evidence>
<keyword evidence="5 10" id="KW-0378">Hydrolase</keyword>
<comment type="catalytic activity">
    <reaction evidence="9 10">
        <text>O-phospho-L-threonyl-[protein] + H2O = L-threonyl-[protein] + phosphate</text>
        <dbReference type="Rhea" id="RHEA:47004"/>
        <dbReference type="Rhea" id="RHEA-COMP:11060"/>
        <dbReference type="Rhea" id="RHEA-COMP:11605"/>
        <dbReference type="ChEBI" id="CHEBI:15377"/>
        <dbReference type="ChEBI" id="CHEBI:30013"/>
        <dbReference type="ChEBI" id="CHEBI:43474"/>
        <dbReference type="ChEBI" id="CHEBI:61977"/>
        <dbReference type="EC" id="3.1.3.16"/>
    </reaction>
</comment>
<dbReference type="InterPro" id="IPR039123">
    <property type="entry name" value="PPTC7"/>
</dbReference>
<dbReference type="AlphaFoldDB" id="A0A9W9ZTX6"/>
<comment type="similarity">
    <text evidence="3 10">Belongs to the PP2C family.</text>
</comment>
<name>A0A9W9ZTX6_9CNID</name>
<dbReference type="FunFam" id="3.60.40.10:FF:000009">
    <property type="entry name" value="Blast:Protein phosphatase PTC7 homolog"/>
    <property type="match status" value="1"/>
</dbReference>
<evidence type="ECO:0000256" key="5">
    <source>
        <dbReference type="ARBA" id="ARBA00022801"/>
    </source>
</evidence>
<dbReference type="Proteomes" id="UP001163046">
    <property type="component" value="Unassembled WGS sequence"/>
</dbReference>
<sequence>MALQTAVVYGRLLASHARQLVGPLLKRQNSAKLQLISACCGFSKDFTPAKSKFVFGEDAFFVARNSASDVLGVADGVGGWRHYGIDSSLFSSALMESCRRFVLEGGLETPSPISVIKAGFQELTEHKEPLFGSSTACIMVLDKKSQMIHSANLGDSGFLVIRRGSVVHQSSEQQHYFNTPYQLAIPPPGQAGTVIQDSLDDAESTSFSVELGDLIVLATDGLFDNVSTEQILKELSQLEDHSTESIQHITASLANLARTHSFDPNFLSPFAEQARSEGINIVGGKPDDITVLIAVVSEMGEEDLDT</sequence>
<comment type="catalytic activity">
    <reaction evidence="10">
        <text>O-phospho-L-seryl-[protein] + H2O = L-seryl-[protein] + phosphate</text>
        <dbReference type="Rhea" id="RHEA:20629"/>
        <dbReference type="Rhea" id="RHEA-COMP:9863"/>
        <dbReference type="Rhea" id="RHEA-COMP:11604"/>
        <dbReference type="ChEBI" id="CHEBI:15377"/>
        <dbReference type="ChEBI" id="CHEBI:29999"/>
        <dbReference type="ChEBI" id="CHEBI:43474"/>
        <dbReference type="ChEBI" id="CHEBI:83421"/>
        <dbReference type="EC" id="3.1.3.16"/>
    </reaction>
</comment>
<dbReference type="PROSITE" id="PS51746">
    <property type="entry name" value="PPM_2"/>
    <property type="match status" value="1"/>
</dbReference>
<dbReference type="GO" id="GO:0046872">
    <property type="term" value="F:metal ion binding"/>
    <property type="evidence" value="ECO:0007669"/>
    <property type="project" value="UniProtKB-UniRule"/>
</dbReference>
<evidence type="ECO:0000256" key="10">
    <source>
        <dbReference type="RuleBase" id="RU366020"/>
    </source>
</evidence>
<comment type="caution">
    <text evidence="12">The sequence shown here is derived from an EMBL/GenBank/DDBJ whole genome shotgun (WGS) entry which is preliminary data.</text>
</comment>
<gene>
    <name evidence="12" type="primary">PPTC7</name>
    <name evidence="12" type="ORF">OS493_004058</name>
</gene>
<evidence type="ECO:0000256" key="4">
    <source>
        <dbReference type="ARBA" id="ARBA00022723"/>
    </source>
</evidence>
<keyword evidence="7 10" id="KW-0904">Protein phosphatase</keyword>
<comment type="cofactor">
    <cofactor evidence="1 10">
        <name>Mn(2+)</name>
        <dbReference type="ChEBI" id="CHEBI:29035"/>
    </cofactor>
</comment>
<dbReference type="Gene3D" id="3.60.40.10">
    <property type="entry name" value="PPM-type phosphatase domain"/>
    <property type="match status" value="1"/>
</dbReference>
<keyword evidence="6 10" id="KW-0460">Magnesium</keyword>
<dbReference type="SMART" id="SM00331">
    <property type="entry name" value="PP2C_SIG"/>
    <property type="match status" value="1"/>
</dbReference>
<dbReference type="EMBL" id="MU825874">
    <property type="protein sequence ID" value="KAJ7387094.1"/>
    <property type="molecule type" value="Genomic_DNA"/>
</dbReference>
<keyword evidence="8 10" id="KW-0464">Manganese</keyword>
<evidence type="ECO:0000256" key="1">
    <source>
        <dbReference type="ARBA" id="ARBA00001936"/>
    </source>
</evidence>
<dbReference type="OrthoDB" id="60843at2759"/>
<proteinExistence type="inferred from homology"/>
<accession>A0A9W9ZTX6</accession>
<protein>
    <recommendedName>
        <fullName evidence="10">Protein phosphatase</fullName>
        <ecNumber evidence="10">3.1.3.16</ecNumber>
    </recommendedName>
</protein>
<dbReference type="InterPro" id="IPR001932">
    <property type="entry name" value="PPM-type_phosphatase-like_dom"/>
</dbReference>
<reference evidence="12" key="1">
    <citation type="submission" date="2023-01" db="EMBL/GenBank/DDBJ databases">
        <title>Genome assembly of the deep-sea coral Lophelia pertusa.</title>
        <authorList>
            <person name="Herrera S."/>
            <person name="Cordes E."/>
        </authorList>
    </citation>
    <scope>NUCLEOTIDE SEQUENCE</scope>
    <source>
        <strain evidence="12">USNM1676648</strain>
        <tissue evidence="12">Polyp</tissue>
    </source>
</reference>
<evidence type="ECO:0000256" key="2">
    <source>
        <dbReference type="ARBA" id="ARBA00001946"/>
    </source>
</evidence>
<dbReference type="SMART" id="SM00332">
    <property type="entry name" value="PP2Cc"/>
    <property type="match status" value="1"/>
</dbReference>
<keyword evidence="13" id="KW-1185">Reference proteome</keyword>
<organism evidence="12 13">
    <name type="scientific">Desmophyllum pertusum</name>
    <dbReference type="NCBI Taxonomy" id="174260"/>
    <lineage>
        <taxon>Eukaryota</taxon>
        <taxon>Metazoa</taxon>
        <taxon>Cnidaria</taxon>
        <taxon>Anthozoa</taxon>
        <taxon>Hexacorallia</taxon>
        <taxon>Scleractinia</taxon>
        <taxon>Caryophylliina</taxon>
        <taxon>Caryophylliidae</taxon>
        <taxon>Desmophyllum</taxon>
    </lineage>
</organism>
<dbReference type="PANTHER" id="PTHR12320:SF1">
    <property type="entry name" value="PROTEIN PHOSPHATASE PTC7 HOMOLOG"/>
    <property type="match status" value="1"/>
</dbReference>
<dbReference type="CDD" id="cd00143">
    <property type="entry name" value="PP2Cc"/>
    <property type="match status" value="1"/>
</dbReference>
<evidence type="ECO:0000256" key="8">
    <source>
        <dbReference type="ARBA" id="ARBA00023211"/>
    </source>
</evidence>
<dbReference type="EC" id="3.1.3.16" evidence="10"/>